<protein>
    <submittedName>
        <fullName evidence="1">Uncharacterized protein</fullName>
    </submittedName>
</protein>
<reference evidence="1" key="2">
    <citation type="journal article" date="2022" name="New Phytol.">
        <title>Evolutionary transition to the ectomycorrhizal habit in the genomes of a hyperdiverse lineage of mushroom-forming fungi.</title>
        <authorList>
            <person name="Looney B."/>
            <person name="Miyauchi S."/>
            <person name="Morin E."/>
            <person name="Drula E."/>
            <person name="Courty P.E."/>
            <person name="Kohler A."/>
            <person name="Kuo A."/>
            <person name="LaButti K."/>
            <person name="Pangilinan J."/>
            <person name="Lipzen A."/>
            <person name="Riley R."/>
            <person name="Andreopoulos W."/>
            <person name="He G."/>
            <person name="Johnson J."/>
            <person name="Nolan M."/>
            <person name="Tritt A."/>
            <person name="Barry K.W."/>
            <person name="Grigoriev I.V."/>
            <person name="Nagy L.G."/>
            <person name="Hibbett D."/>
            <person name="Henrissat B."/>
            <person name="Matheny P.B."/>
            <person name="Labbe J."/>
            <person name="Martin F.M."/>
        </authorList>
    </citation>
    <scope>NUCLEOTIDE SEQUENCE</scope>
    <source>
        <strain evidence="1">FP105234-sp</strain>
    </source>
</reference>
<dbReference type="Proteomes" id="UP000814033">
    <property type="component" value="Unassembled WGS sequence"/>
</dbReference>
<gene>
    <name evidence="1" type="ORF">FA95DRAFT_1609122</name>
</gene>
<evidence type="ECO:0000313" key="1">
    <source>
        <dbReference type="EMBL" id="KAI0043722.1"/>
    </source>
</evidence>
<reference evidence="1" key="1">
    <citation type="submission" date="2021-02" db="EMBL/GenBank/DDBJ databases">
        <authorList>
            <consortium name="DOE Joint Genome Institute"/>
            <person name="Ahrendt S."/>
            <person name="Looney B.P."/>
            <person name="Miyauchi S."/>
            <person name="Morin E."/>
            <person name="Drula E."/>
            <person name="Courty P.E."/>
            <person name="Chicoki N."/>
            <person name="Fauchery L."/>
            <person name="Kohler A."/>
            <person name="Kuo A."/>
            <person name="Labutti K."/>
            <person name="Pangilinan J."/>
            <person name="Lipzen A."/>
            <person name="Riley R."/>
            <person name="Andreopoulos W."/>
            <person name="He G."/>
            <person name="Johnson J."/>
            <person name="Barry K.W."/>
            <person name="Grigoriev I.V."/>
            <person name="Nagy L."/>
            <person name="Hibbett D."/>
            <person name="Henrissat B."/>
            <person name="Matheny P.B."/>
            <person name="Labbe J."/>
            <person name="Martin F."/>
        </authorList>
    </citation>
    <scope>NUCLEOTIDE SEQUENCE</scope>
    <source>
        <strain evidence="1">FP105234-sp</strain>
    </source>
</reference>
<evidence type="ECO:0000313" key="2">
    <source>
        <dbReference type="Proteomes" id="UP000814033"/>
    </source>
</evidence>
<comment type="caution">
    <text evidence="1">The sequence shown here is derived from an EMBL/GenBank/DDBJ whole genome shotgun (WGS) entry which is preliminary data.</text>
</comment>
<name>A0ACB8RII7_9AGAM</name>
<dbReference type="EMBL" id="MU276006">
    <property type="protein sequence ID" value="KAI0043722.1"/>
    <property type="molecule type" value="Genomic_DNA"/>
</dbReference>
<accession>A0ACB8RII7</accession>
<sequence length="560" mass="59718">MTPVAAAASAQASEAAAAVPVAKIVKGKEKARSSNKTASTARQTPAGRARTPASRKRKAAEADIAVPATKKRKGPKIHIREPEDEEAVDVSASDGVDGSSDEEESASGSDVLPEEDENFGGQDDAEAEEEVMPAAPKPRKKGKAVESQFEVAIPRWTMPAAKLQAPTNSAPAAAPAPDASLPPRKPVHLHHLRIDSDDDKEATLDQGPAPATPCARHVTPFDANTGTPDGNAYPEGPQLVSQQALPSTDERLDAAPSVAVSRAVSVSSLGPTDSTDKASGDNDGKAAGPSLVAPKGSKVKIREQPKAVTKVIQRANKNEMPEFICFKNAFPTQLERPPLLRQALLDAAKALGDKDIEMRMLGDPGYADHMARIPDGRISNLRGKVKLAADQCATSAYELPTIPAATFVQHIHKLMDPKDHPMLFTYPTVGAAAKERFDMGRPYCHPAIITVLQNCFFGTKAAARFNSEKYNIGPNPVPTLQVYAALEAYALGSQASHIEFEANKYTPIYNDHVDVLEQIELDDEHKFSALMVHLYKAASGMTKGASARRVDTSKIAASFD</sequence>
<keyword evidence="2" id="KW-1185">Reference proteome</keyword>
<proteinExistence type="predicted"/>
<organism evidence="1 2">
    <name type="scientific">Auriscalpium vulgare</name>
    <dbReference type="NCBI Taxonomy" id="40419"/>
    <lineage>
        <taxon>Eukaryota</taxon>
        <taxon>Fungi</taxon>
        <taxon>Dikarya</taxon>
        <taxon>Basidiomycota</taxon>
        <taxon>Agaricomycotina</taxon>
        <taxon>Agaricomycetes</taxon>
        <taxon>Russulales</taxon>
        <taxon>Auriscalpiaceae</taxon>
        <taxon>Auriscalpium</taxon>
    </lineage>
</organism>